<dbReference type="EC" id="2.5.1.9" evidence="4 9"/>
<keyword evidence="8" id="KW-0677">Repeat</keyword>
<evidence type="ECO:0000256" key="5">
    <source>
        <dbReference type="ARBA" id="ARBA00013950"/>
    </source>
</evidence>
<evidence type="ECO:0000256" key="6">
    <source>
        <dbReference type="ARBA" id="ARBA00022619"/>
    </source>
</evidence>
<comment type="pathway">
    <text evidence="3">Cofactor biosynthesis; riboflavin biosynthesis; riboflavin from 2-hydroxy-3-oxobutyl phosphate and 5-amino-6-(D-ribitylamino)uracil: step 2/2.</text>
</comment>
<evidence type="ECO:0000256" key="1">
    <source>
        <dbReference type="ARBA" id="ARBA00000968"/>
    </source>
</evidence>
<dbReference type="Pfam" id="PF00677">
    <property type="entry name" value="Lum_binding"/>
    <property type="match status" value="2"/>
</dbReference>
<evidence type="ECO:0000313" key="13">
    <source>
        <dbReference type="Proteomes" id="UP001058650"/>
    </source>
</evidence>
<dbReference type="InterPro" id="IPR023366">
    <property type="entry name" value="ATP_synth_asu-like_sf"/>
</dbReference>
<dbReference type="Gene3D" id="2.40.30.20">
    <property type="match status" value="2"/>
</dbReference>
<feature type="domain" description="Lumazine-binding" evidence="11">
    <location>
        <begin position="99"/>
        <end position="195"/>
    </location>
</feature>
<reference evidence="12" key="1">
    <citation type="submission" date="2022-08" db="EMBL/GenBank/DDBJ databases">
        <title>The complete genome sequence of the thermophilic bacterium Laceyella sacchari FBKL4.010 reveals the basis for tetramethylpyrazine biosynthesis in Moutai-flavor Daqu.</title>
        <authorList>
            <person name="Li D."/>
            <person name="Huang W."/>
            <person name="Wang C."/>
            <person name="Qiu S."/>
        </authorList>
    </citation>
    <scope>NUCLEOTIDE SEQUENCE</scope>
    <source>
        <strain evidence="12">FBKL4.014</strain>
    </source>
</reference>
<evidence type="ECO:0000256" key="3">
    <source>
        <dbReference type="ARBA" id="ARBA00004887"/>
    </source>
</evidence>
<dbReference type="CDD" id="cd00402">
    <property type="entry name" value="Riboflavin_synthase_like"/>
    <property type="match status" value="1"/>
</dbReference>
<feature type="domain" description="Lumazine-binding" evidence="11">
    <location>
        <begin position="3"/>
        <end position="98"/>
    </location>
</feature>
<dbReference type="NCBIfam" id="NF009566">
    <property type="entry name" value="PRK13020.1"/>
    <property type="match status" value="1"/>
</dbReference>
<evidence type="ECO:0000256" key="10">
    <source>
        <dbReference type="PROSITE-ProRule" id="PRU00524"/>
    </source>
</evidence>
<keyword evidence="7 12" id="KW-0808">Transferase</keyword>
<evidence type="ECO:0000256" key="2">
    <source>
        <dbReference type="ARBA" id="ARBA00002803"/>
    </source>
</evidence>
<organism evidence="12 13">
    <name type="scientific">Laceyella sacchari</name>
    <name type="common">Thermoactinomyces thalpophilus</name>
    <dbReference type="NCBI Taxonomy" id="37482"/>
    <lineage>
        <taxon>Bacteria</taxon>
        <taxon>Bacillati</taxon>
        <taxon>Bacillota</taxon>
        <taxon>Bacilli</taxon>
        <taxon>Bacillales</taxon>
        <taxon>Thermoactinomycetaceae</taxon>
        <taxon>Laceyella</taxon>
    </lineage>
</organism>
<sequence>MAVFTGIIEEVGRVIHVKKQPAAMELTIQADRVLQGTELGDSIAVNGVCLTVTRMSADTFCADVMPETVKRTNLSQLQTGTPVNLERALAVGDRLGGHFVQGHVDGVGVIQSITPMANAVVFRIQVDPALTDYMIPKGSIAVNGISLTLVDVEANAFTVSIIPHTLHHTQLQQGKPGDQVNIECDMIGKYLAKWVKGKPAAAAPDGLSLDRLKEAGFLG</sequence>
<dbReference type="NCBIfam" id="TIGR00187">
    <property type="entry name" value="ribE"/>
    <property type="match status" value="1"/>
</dbReference>
<dbReference type="InterPro" id="IPR001783">
    <property type="entry name" value="Lumazine-bd"/>
</dbReference>
<proteinExistence type="predicted"/>
<dbReference type="InterPro" id="IPR026017">
    <property type="entry name" value="Lumazine-bd_dom"/>
</dbReference>
<keyword evidence="13" id="KW-1185">Reference proteome</keyword>
<evidence type="ECO:0000256" key="7">
    <source>
        <dbReference type="ARBA" id="ARBA00022679"/>
    </source>
</evidence>
<accession>A0ABY5U6R7</accession>
<protein>
    <recommendedName>
        <fullName evidence="5 9">Riboflavin synthase</fullName>
        <ecNumber evidence="4 9">2.5.1.9</ecNumber>
    </recommendedName>
</protein>
<keyword evidence="6" id="KW-0686">Riboflavin biosynthesis</keyword>
<comment type="function">
    <text evidence="2">Catalyzes the dismutation of two molecules of 6,7-dimethyl-8-ribityllumazine, resulting in the formation of riboflavin and 5-amino-6-(D-ribitylamino)uracil.</text>
</comment>
<evidence type="ECO:0000256" key="4">
    <source>
        <dbReference type="ARBA" id="ARBA00012827"/>
    </source>
</evidence>
<dbReference type="Proteomes" id="UP001058650">
    <property type="component" value="Chromosome"/>
</dbReference>
<gene>
    <name evidence="12" type="primary">ribE</name>
    <name evidence="12" type="ORF">NYR52_06910</name>
</gene>
<evidence type="ECO:0000259" key="11">
    <source>
        <dbReference type="PROSITE" id="PS51177"/>
    </source>
</evidence>
<dbReference type="InterPro" id="IPR017938">
    <property type="entry name" value="Riboflavin_synthase-like_b-brl"/>
</dbReference>
<feature type="repeat" description="Lumazine-binding" evidence="10">
    <location>
        <begin position="3"/>
        <end position="98"/>
    </location>
</feature>
<dbReference type="PIRSF" id="PIRSF000498">
    <property type="entry name" value="Riboflavin_syn_A"/>
    <property type="match status" value="1"/>
</dbReference>
<comment type="catalytic activity">
    <reaction evidence="1">
        <text>2 6,7-dimethyl-8-(1-D-ribityl)lumazine + H(+) = 5-amino-6-(D-ribitylamino)uracil + riboflavin</text>
        <dbReference type="Rhea" id="RHEA:20772"/>
        <dbReference type="ChEBI" id="CHEBI:15378"/>
        <dbReference type="ChEBI" id="CHEBI:15934"/>
        <dbReference type="ChEBI" id="CHEBI:57986"/>
        <dbReference type="ChEBI" id="CHEBI:58201"/>
        <dbReference type="EC" id="2.5.1.9"/>
    </reaction>
</comment>
<dbReference type="NCBIfam" id="NF006767">
    <property type="entry name" value="PRK09289.1"/>
    <property type="match status" value="1"/>
</dbReference>
<evidence type="ECO:0000256" key="8">
    <source>
        <dbReference type="ARBA" id="ARBA00022737"/>
    </source>
</evidence>
<dbReference type="GO" id="GO:0004746">
    <property type="term" value="F:riboflavin synthase activity"/>
    <property type="evidence" value="ECO:0007669"/>
    <property type="project" value="UniProtKB-EC"/>
</dbReference>
<dbReference type="PROSITE" id="PS51177">
    <property type="entry name" value="LUMAZINE_BIND"/>
    <property type="match status" value="2"/>
</dbReference>
<name>A0ABY5U6R7_LACSH</name>
<dbReference type="SUPFAM" id="SSF63380">
    <property type="entry name" value="Riboflavin synthase domain-like"/>
    <property type="match status" value="2"/>
</dbReference>
<dbReference type="EMBL" id="CP103866">
    <property type="protein sequence ID" value="UWE04849.1"/>
    <property type="molecule type" value="Genomic_DNA"/>
</dbReference>
<evidence type="ECO:0000313" key="12">
    <source>
        <dbReference type="EMBL" id="UWE04849.1"/>
    </source>
</evidence>
<evidence type="ECO:0000256" key="9">
    <source>
        <dbReference type="NCBIfam" id="TIGR00187"/>
    </source>
</evidence>
<feature type="repeat" description="Lumazine-binding" evidence="10">
    <location>
        <begin position="99"/>
        <end position="195"/>
    </location>
</feature>
<dbReference type="PANTHER" id="PTHR21098:SF12">
    <property type="entry name" value="RIBOFLAVIN SYNTHASE"/>
    <property type="match status" value="1"/>
</dbReference>
<dbReference type="PANTHER" id="PTHR21098">
    <property type="entry name" value="RIBOFLAVIN SYNTHASE ALPHA CHAIN"/>
    <property type="match status" value="1"/>
</dbReference>